<dbReference type="RefSeq" id="WP_049834808.1">
    <property type="nucleotide sequence ID" value="NZ_CP012160.1"/>
</dbReference>
<evidence type="ECO:0000313" key="4">
    <source>
        <dbReference type="Proteomes" id="UP000067444"/>
    </source>
</evidence>
<organism evidence="3 4">
    <name type="scientific">Octadecabacter temperatus</name>
    <dbReference type="NCBI Taxonomy" id="1458307"/>
    <lineage>
        <taxon>Bacteria</taxon>
        <taxon>Pseudomonadati</taxon>
        <taxon>Pseudomonadota</taxon>
        <taxon>Alphaproteobacteria</taxon>
        <taxon>Rhodobacterales</taxon>
        <taxon>Roseobacteraceae</taxon>
        <taxon>Octadecabacter</taxon>
    </lineage>
</organism>
<dbReference type="EMBL" id="CP012160">
    <property type="protein sequence ID" value="AKS46509.1"/>
    <property type="molecule type" value="Genomic_DNA"/>
</dbReference>
<dbReference type="Gene3D" id="3.30.530.20">
    <property type="match status" value="1"/>
</dbReference>
<dbReference type="InterPro" id="IPR023393">
    <property type="entry name" value="START-like_dom_sf"/>
</dbReference>
<dbReference type="AlphaFoldDB" id="A0A0K0Y6B3"/>
<comment type="similarity">
    <text evidence="1">Belongs to the AHA1 family.</text>
</comment>
<dbReference type="KEGG" id="otm:OSB_19690"/>
<dbReference type="STRING" id="1458307.OSB_19690"/>
<dbReference type="Pfam" id="PF08327">
    <property type="entry name" value="AHSA1"/>
    <property type="match status" value="1"/>
</dbReference>
<sequence length="150" mass="16676">MLDPVIKTIEVPCGQQQAFDIFCDMATWWPLEKRSMSLMRAGGPAKGLSVEARLGGQIVETAIDDDEHHWGTFTKFDAHHHLQLDFHMGLPPEQSGQVDVTFTPLSATTTRVELVHSNWEGYGDMAEMMLNGYGSSWGLLFEEAYAGACK</sequence>
<dbReference type="Proteomes" id="UP000067444">
    <property type="component" value="Chromosome"/>
</dbReference>
<evidence type="ECO:0000259" key="2">
    <source>
        <dbReference type="Pfam" id="PF08327"/>
    </source>
</evidence>
<dbReference type="SUPFAM" id="SSF55961">
    <property type="entry name" value="Bet v1-like"/>
    <property type="match status" value="1"/>
</dbReference>
<evidence type="ECO:0000256" key="1">
    <source>
        <dbReference type="ARBA" id="ARBA00006817"/>
    </source>
</evidence>
<accession>A0A0K0Y6B3</accession>
<dbReference type="InterPro" id="IPR013538">
    <property type="entry name" value="ASHA1/2-like_C"/>
</dbReference>
<gene>
    <name evidence="3" type="ORF">OSB_19690</name>
</gene>
<feature type="domain" description="Activator of Hsp90 ATPase homologue 1/2-like C-terminal" evidence="2">
    <location>
        <begin position="48"/>
        <end position="136"/>
    </location>
</feature>
<name>A0A0K0Y6B3_9RHOB</name>
<keyword evidence="4" id="KW-1185">Reference proteome</keyword>
<reference evidence="3 4" key="1">
    <citation type="journal article" date="2015" name="Genome Announc.">
        <title>Closed Genome Sequence of Octadecabacter temperatus SB1, the First Mesophilic Species of the Genus Octadecabacter.</title>
        <authorList>
            <person name="Voget S."/>
            <person name="Billerbeck S."/>
            <person name="Simon M."/>
            <person name="Daniel R."/>
        </authorList>
    </citation>
    <scope>NUCLEOTIDE SEQUENCE [LARGE SCALE GENOMIC DNA]</scope>
    <source>
        <strain evidence="3 4">SB1</strain>
    </source>
</reference>
<proteinExistence type="inferred from homology"/>
<dbReference type="OrthoDB" id="793407at2"/>
<protein>
    <recommendedName>
        <fullName evidence="2">Activator of Hsp90 ATPase homologue 1/2-like C-terminal domain-containing protein</fullName>
    </recommendedName>
</protein>
<evidence type="ECO:0000313" key="3">
    <source>
        <dbReference type="EMBL" id="AKS46509.1"/>
    </source>
</evidence>